<keyword evidence="3 4" id="KW-0408">Iron</keyword>
<dbReference type="InterPro" id="IPR036909">
    <property type="entry name" value="Cyt_c-like_dom_sf"/>
</dbReference>
<dbReference type="InterPro" id="IPR009056">
    <property type="entry name" value="Cyt_c-like_dom"/>
</dbReference>
<name>A0A1I4XY74_9GAMM</name>
<dbReference type="SUPFAM" id="SSF46626">
    <property type="entry name" value="Cytochrome c"/>
    <property type="match status" value="1"/>
</dbReference>
<organism evidence="7 8">
    <name type="scientific">Dokdonella immobilis</name>
    <dbReference type="NCBI Taxonomy" id="578942"/>
    <lineage>
        <taxon>Bacteria</taxon>
        <taxon>Pseudomonadati</taxon>
        <taxon>Pseudomonadota</taxon>
        <taxon>Gammaproteobacteria</taxon>
        <taxon>Lysobacterales</taxon>
        <taxon>Rhodanobacteraceae</taxon>
        <taxon>Dokdonella</taxon>
    </lineage>
</organism>
<evidence type="ECO:0000259" key="6">
    <source>
        <dbReference type="PROSITE" id="PS51007"/>
    </source>
</evidence>
<evidence type="ECO:0000256" key="5">
    <source>
        <dbReference type="SAM" id="SignalP"/>
    </source>
</evidence>
<keyword evidence="8" id="KW-1185">Reference proteome</keyword>
<keyword evidence="5" id="KW-0732">Signal</keyword>
<feature type="signal peptide" evidence="5">
    <location>
        <begin position="1"/>
        <end position="18"/>
    </location>
</feature>
<dbReference type="PROSITE" id="PS51007">
    <property type="entry name" value="CYTC"/>
    <property type="match status" value="1"/>
</dbReference>
<evidence type="ECO:0000313" key="8">
    <source>
        <dbReference type="Proteomes" id="UP000198575"/>
    </source>
</evidence>
<evidence type="ECO:0000313" key="7">
    <source>
        <dbReference type="EMBL" id="SFN30755.1"/>
    </source>
</evidence>
<keyword evidence="2 4" id="KW-0479">Metal-binding</keyword>
<evidence type="ECO:0000256" key="4">
    <source>
        <dbReference type="PROSITE-ProRule" id="PRU00433"/>
    </source>
</evidence>
<gene>
    <name evidence="7" type="ORF">SAMN05216289_11334</name>
</gene>
<feature type="domain" description="Cytochrome c" evidence="6">
    <location>
        <begin position="26"/>
        <end position="129"/>
    </location>
</feature>
<protein>
    <recommendedName>
        <fullName evidence="6">Cytochrome c domain-containing protein</fullName>
    </recommendedName>
</protein>
<reference evidence="7 8" key="1">
    <citation type="submission" date="2016-10" db="EMBL/GenBank/DDBJ databases">
        <authorList>
            <person name="de Groot N.N."/>
        </authorList>
    </citation>
    <scope>NUCLEOTIDE SEQUENCE [LARGE SCALE GENOMIC DNA]</scope>
    <source>
        <strain evidence="7 8">CGMCC 1.7659</strain>
    </source>
</reference>
<dbReference type="STRING" id="578942.SAMN05216289_11334"/>
<dbReference type="RefSeq" id="WP_175498015.1">
    <property type="nucleotide sequence ID" value="NZ_FOVF01000013.1"/>
</dbReference>
<dbReference type="GO" id="GO:0020037">
    <property type="term" value="F:heme binding"/>
    <property type="evidence" value="ECO:0007669"/>
    <property type="project" value="InterPro"/>
</dbReference>
<evidence type="ECO:0000256" key="2">
    <source>
        <dbReference type="ARBA" id="ARBA00022723"/>
    </source>
</evidence>
<accession>A0A1I4XY74</accession>
<evidence type="ECO:0000256" key="1">
    <source>
        <dbReference type="ARBA" id="ARBA00022617"/>
    </source>
</evidence>
<dbReference type="Gene3D" id="1.10.760.10">
    <property type="entry name" value="Cytochrome c-like domain"/>
    <property type="match status" value="1"/>
</dbReference>
<keyword evidence="1 4" id="KW-0349">Heme</keyword>
<proteinExistence type="predicted"/>
<dbReference type="Proteomes" id="UP000198575">
    <property type="component" value="Unassembled WGS sequence"/>
</dbReference>
<dbReference type="AlphaFoldDB" id="A0A1I4XY74"/>
<dbReference type="GO" id="GO:0046872">
    <property type="term" value="F:metal ion binding"/>
    <property type="evidence" value="ECO:0007669"/>
    <property type="project" value="UniProtKB-KW"/>
</dbReference>
<sequence length="163" mass="17598">MRITSLFLSLLFVSPLLAATEPTPTTPVERGRYLIAISGCNDCHTAGYIARSGKVPESEWLIGDTMSWSGPWGTTYAANLRLRLAEMDLATWKTFARNAVLRPPMPYWALNHMTDDDLEAIWAFTRSLGKAGVPAPAALPPGVDPPLPAFSLHLPPAPASAGK</sequence>
<dbReference type="GO" id="GO:0009055">
    <property type="term" value="F:electron transfer activity"/>
    <property type="evidence" value="ECO:0007669"/>
    <property type="project" value="InterPro"/>
</dbReference>
<feature type="chain" id="PRO_5011453462" description="Cytochrome c domain-containing protein" evidence="5">
    <location>
        <begin position="19"/>
        <end position="163"/>
    </location>
</feature>
<dbReference type="EMBL" id="FOVF01000013">
    <property type="protein sequence ID" value="SFN30755.1"/>
    <property type="molecule type" value="Genomic_DNA"/>
</dbReference>
<evidence type="ECO:0000256" key="3">
    <source>
        <dbReference type="ARBA" id="ARBA00023004"/>
    </source>
</evidence>